<comment type="caution">
    <text evidence="2">The sequence shown here is derived from an EMBL/GenBank/DDBJ whole genome shotgun (WGS) entry which is preliminary data.</text>
</comment>
<evidence type="ECO:0000256" key="1">
    <source>
        <dbReference type="SAM" id="MobiDB-lite"/>
    </source>
</evidence>
<sequence>MQDGYCPVTLRKKNPSNRKPPRSQSAPRRSYSSLAVRNLNSNSIRSQKVDEIRKEIEEEKKSQAKPAFKNLKPAIRHKRETQIWDDEGCLIDSSVPIISQNEDKRKSKNHSKMNQKSKEILHNCGMSETSEKSIINRIRPPSRAQSALSMRRKKTNMDEFFDRQVSSVRNRERSIKHQQSLEKQKKKSYMNDESKKILSNSKCSSDLLSSRKAKKQEEYSFHPDMSLTLNRSVKISSNKANGSRKVFREIDLLESKMEEEAKEMAECTFAPDLSLTQKSNRKMVPNREQFIQFIQRNESSRKRSTQSAMNKDREENKNINPVKDVPKRTRYINELLSGLRTPPCC</sequence>
<accession>A0ABR2KEI0</accession>
<feature type="region of interest" description="Disordered" evidence="1">
    <location>
        <begin position="168"/>
        <end position="195"/>
    </location>
</feature>
<name>A0ABR2KEI0_9EUKA</name>
<feature type="compositionally biased region" description="Basic and acidic residues" evidence="1">
    <location>
        <begin position="169"/>
        <end position="195"/>
    </location>
</feature>
<keyword evidence="3" id="KW-1185">Reference proteome</keyword>
<feature type="region of interest" description="Disordered" evidence="1">
    <location>
        <begin position="1"/>
        <end position="46"/>
    </location>
</feature>
<feature type="region of interest" description="Disordered" evidence="1">
    <location>
        <begin position="297"/>
        <end position="326"/>
    </location>
</feature>
<reference evidence="2 3" key="1">
    <citation type="submission" date="2024-04" db="EMBL/GenBank/DDBJ databases">
        <title>Tritrichomonas musculus Genome.</title>
        <authorList>
            <person name="Alves-Ferreira E."/>
            <person name="Grigg M."/>
            <person name="Lorenzi H."/>
            <person name="Galac M."/>
        </authorList>
    </citation>
    <scope>NUCLEOTIDE SEQUENCE [LARGE SCALE GENOMIC DNA]</scope>
    <source>
        <strain evidence="2 3">EAF2021</strain>
    </source>
</reference>
<gene>
    <name evidence="2" type="ORF">M9Y10_034221</name>
</gene>
<feature type="compositionally biased region" description="Basic residues" evidence="1">
    <location>
        <begin position="10"/>
        <end position="21"/>
    </location>
</feature>
<evidence type="ECO:0000313" key="3">
    <source>
        <dbReference type="Proteomes" id="UP001470230"/>
    </source>
</evidence>
<evidence type="ECO:0000313" key="2">
    <source>
        <dbReference type="EMBL" id="KAK8889474.1"/>
    </source>
</evidence>
<protein>
    <submittedName>
        <fullName evidence="2">Uncharacterized protein</fullName>
    </submittedName>
</protein>
<dbReference type="Proteomes" id="UP001470230">
    <property type="component" value="Unassembled WGS sequence"/>
</dbReference>
<dbReference type="EMBL" id="JAPFFF010000005">
    <property type="protein sequence ID" value="KAK8889474.1"/>
    <property type="molecule type" value="Genomic_DNA"/>
</dbReference>
<proteinExistence type="predicted"/>
<feature type="compositionally biased region" description="Polar residues" evidence="1">
    <location>
        <begin position="22"/>
        <end position="46"/>
    </location>
</feature>
<organism evidence="2 3">
    <name type="scientific">Tritrichomonas musculus</name>
    <dbReference type="NCBI Taxonomy" id="1915356"/>
    <lineage>
        <taxon>Eukaryota</taxon>
        <taxon>Metamonada</taxon>
        <taxon>Parabasalia</taxon>
        <taxon>Tritrichomonadida</taxon>
        <taxon>Tritrichomonadidae</taxon>
        <taxon>Tritrichomonas</taxon>
    </lineage>
</organism>